<dbReference type="PANTHER" id="PTHR43255:SF2">
    <property type="entry name" value="HETERODISULFIDE REDUCTASE RELATED PROTEIN"/>
    <property type="match status" value="1"/>
</dbReference>
<dbReference type="PROSITE" id="PS51379">
    <property type="entry name" value="4FE4S_FER_2"/>
    <property type="match status" value="1"/>
</dbReference>
<reference evidence="2" key="1">
    <citation type="journal article" date="2015" name="Proc. Natl. Acad. Sci. U.S.A.">
        <title>Networks of energetic and metabolic interactions define dynamics in microbial communities.</title>
        <authorList>
            <person name="Embree M."/>
            <person name="Liu J.K."/>
            <person name="Al-Bassam M.M."/>
            <person name="Zengler K."/>
        </authorList>
    </citation>
    <scope>NUCLEOTIDE SEQUENCE</scope>
</reference>
<feature type="domain" description="4Fe-4S ferredoxin-type" evidence="1">
    <location>
        <begin position="20"/>
        <end position="49"/>
    </location>
</feature>
<dbReference type="AlphaFoldDB" id="A0A0W8E6N9"/>
<name>A0A0W8E6N9_9ZZZZ</name>
<dbReference type="InterPro" id="IPR051460">
    <property type="entry name" value="HdrC_iron-sulfur_subunit"/>
</dbReference>
<dbReference type="Gene3D" id="1.10.1060.10">
    <property type="entry name" value="Alpha-helical ferredoxin"/>
    <property type="match status" value="1"/>
</dbReference>
<accession>A0A0W8E6N9</accession>
<keyword evidence="2" id="KW-0560">Oxidoreductase</keyword>
<dbReference type="InterPro" id="IPR009051">
    <property type="entry name" value="Helical_ferredxn"/>
</dbReference>
<dbReference type="SUPFAM" id="SSF46548">
    <property type="entry name" value="alpha-helical ferredoxin"/>
    <property type="match status" value="1"/>
</dbReference>
<dbReference type="EC" id="1.8.98.1" evidence="2"/>
<dbReference type="InterPro" id="IPR017900">
    <property type="entry name" value="4Fe4S_Fe_S_CS"/>
</dbReference>
<dbReference type="EMBL" id="LNQE01001853">
    <property type="protein sequence ID" value="KUG04306.1"/>
    <property type="molecule type" value="Genomic_DNA"/>
</dbReference>
<dbReference type="Pfam" id="PF13534">
    <property type="entry name" value="Fer4_17"/>
    <property type="match status" value="1"/>
</dbReference>
<dbReference type="InterPro" id="IPR017896">
    <property type="entry name" value="4Fe4S_Fe-S-bd"/>
</dbReference>
<protein>
    <submittedName>
        <fullName evidence="2">Cob--com heterodisulfide reductase subunit c</fullName>
        <ecNumber evidence="2">1.8.98.1</ecNumber>
    </submittedName>
</protein>
<sequence length="209" mass="24108">MPRENMTDWDDKLYQKVDRYNLVPNLEECLQCGKCTGNCPVAALHPSYNPRQIIHDILLGETERLLQSEEIWRCMWCANCYRVCPVDIHYPLLMMQLRYLALENGYGLKYVTPINKYAFRAMEKGLTFVPGQKGVEKIMGLREGIGVEPWPAVSEKAISEYSEIFKQTGAFDWMKALDEVQAKKEEKPVVLSFLGGRLIDEQYDTEEGN</sequence>
<comment type="caution">
    <text evidence="2">The sequence shown here is derived from an EMBL/GenBank/DDBJ whole genome shotgun (WGS) entry which is preliminary data.</text>
</comment>
<gene>
    <name evidence="2" type="ORF">ASZ90_018313</name>
</gene>
<dbReference type="GO" id="GO:0005886">
    <property type="term" value="C:plasma membrane"/>
    <property type="evidence" value="ECO:0007669"/>
    <property type="project" value="TreeGrafter"/>
</dbReference>
<dbReference type="PROSITE" id="PS00198">
    <property type="entry name" value="4FE4S_FER_1"/>
    <property type="match status" value="2"/>
</dbReference>
<evidence type="ECO:0000259" key="1">
    <source>
        <dbReference type="PROSITE" id="PS51379"/>
    </source>
</evidence>
<proteinExistence type="predicted"/>
<dbReference type="GO" id="GO:0051912">
    <property type="term" value="F:CoB--CoM heterodisulfide reductase activity"/>
    <property type="evidence" value="ECO:0007669"/>
    <property type="project" value="UniProtKB-EC"/>
</dbReference>
<dbReference type="PANTHER" id="PTHR43255">
    <property type="entry name" value="IRON-SULFUR-BINDING OXIDOREDUCTASE FADF-RELATED-RELATED"/>
    <property type="match status" value="1"/>
</dbReference>
<organism evidence="2">
    <name type="scientific">hydrocarbon metagenome</name>
    <dbReference type="NCBI Taxonomy" id="938273"/>
    <lineage>
        <taxon>unclassified sequences</taxon>
        <taxon>metagenomes</taxon>
        <taxon>ecological metagenomes</taxon>
    </lineage>
</organism>
<evidence type="ECO:0000313" key="2">
    <source>
        <dbReference type="EMBL" id="KUG04306.1"/>
    </source>
</evidence>
<dbReference type="GO" id="GO:0051536">
    <property type="term" value="F:iron-sulfur cluster binding"/>
    <property type="evidence" value="ECO:0007669"/>
    <property type="project" value="InterPro"/>
</dbReference>